<dbReference type="InterPro" id="IPR015424">
    <property type="entry name" value="PyrdxlP-dep_Trfase"/>
</dbReference>
<dbReference type="Gene3D" id="1.10.10.10">
    <property type="entry name" value="Winged helix-like DNA-binding domain superfamily/Winged helix DNA-binding domain"/>
    <property type="match status" value="1"/>
</dbReference>
<evidence type="ECO:0000256" key="3">
    <source>
        <dbReference type="ARBA" id="ARBA00022576"/>
    </source>
</evidence>
<keyword evidence="4" id="KW-0663">Pyridoxal phosphate</keyword>
<keyword evidence="10" id="KW-1185">Reference proteome</keyword>
<dbReference type="PROSITE" id="PS50949">
    <property type="entry name" value="HTH_GNTR"/>
    <property type="match status" value="1"/>
</dbReference>
<dbReference type="CDD" id="cd00609">
    <property type="entry name" value="AAT_like"/>
    <property type="match status" value="1"/>
</dbReference>
<dbReference type="Proteomes" id="UP001595882">
    <property type="component" value="Unassembled WGS sequence"/>
</dbReference>
<keyword evidence="5" id="KW-0805">Transcription regulation</keyword>
<gene>
    <name evidence="9" type="ORF">ACFOY7_12420</name>
</gene>
<dbReference type="InterPro" id="IPR036388">
    <property type="entry name" value="WH-like_DNA-bd_sf"/>
</dbReference>
<keyword evidence="3 9" id="KW-0032">Aminotransferase</keyword>
<evidence type="ECO:0000259" key="8">
    <source>
        <dbReference type="PROSITE" id="PS50949"/>
    </source>
</evidence>
<dbReference type="Pfam" id="PF00155">
    <property type="entry name" value="Aminotran_1_2"/>
    <property type="match status" value="1"/>
</dbReference>
<comment type="caution">
    <text evidence="9">The sequence shown here is derived from an EMBL/GenBank/DDBJ whole genome shotgun (WGS) entry which is preliminary data.</text>
</comment>
<dbReference type="EMBL" id="JBHSDT010000008">
    <property type="protein sequence ID" value="MFC4403873.1"/>
    <property type="molecule type" value="Genomic_DNA"/>
</dbReference>
<evidence type="ECO:0000256" key="1">
    <source>
        <dbReference type="ARBA" id="ARBA00001933"/>
    </source>
</evidence>
<organism evidence="9 10">
    <name type="scientific">Gracilibacillus xinjiangensis</name>
    <dbReference type="NCBI Taxonomy" id="1193282"/>
    <lineage>
        <taxon>Bacteria</taxon>
        <taxon>Bacillati</taxon>
        <taxon>Bacillota</taxon>
        <taxon>Bacilli</taxon>
        <taxon>Bacillales</taxon>
        <taxon>Bacillaceae</taxon>
        <taxon>Gracilibacillus</taxon>
    </lineage>
</organism>
<feature type="domain" description="HTH gntR-type" evidence="8">
    <location>
        <begin position="3"/>
        <end position="71"/>
    </location>
</feature>
<proteinExistence type="inferred from homology"/>
<dbReference type="SUPFAM" id="SSF46785">
    <property type="entry name" value="Winged helix' DNA-binding domain"/>
    <property type="match status" value="1"/>
</dbReference>
<sequence length="459" mass="53010">MTQTKYSLIYNEIKQQILNGVLKSSSKLPSIRKLAEQYDCSKNTIIKAYMELEKQHLIYSIPKSGYFVVHDGNPLNDISEIDRIDFLSAGPDPEAMPYEDFQHCLNQAINLYKGELFAYSHPQGLPSLRLEMMKHLQARQVFTTPDRICITSGSQQVINLLVSMPFPNGKSNILIEQPTYFGIIESLQLNNVKTFGIERTMDGIDIKQLEYMFRYNGIKFFYTIPTLQNPLGHSFSNEEKKKMVELAQKYDVYIVEDDIFSDLDLNSKSDPMYAFDTLEKVIYLKSFSKITLPGLRIGGVVLPELLVQTFLRYKYSNDLFSSTISQGALEIYLKSGMYNGHVERIRELYRRRMEITKLACEQYLSPNVPFTMPATGFYLSIYLPKTVQAHRLVTMLEESEVFVRDADRLFLPEFKKGHLIRLCISQVEEEQISKGIEIIAKCIDKLKNEGVRFVERMEI</sequence>
<dbReference type="PANTHER" id="PTHR46577:SF1">
    <property type="entry name" value="HTH-TYPE TRANSCRIPTIONAL REGULATORY PROTEIN GABR"/>
    <property type="match status" value="1"/>
</dbReference>
<evidence type="ECO:0000256" key="2">
    <source>
        <dbReference type="ARBA" id="ARBA00005384"/>
    </source>
</evidence>
<evidence type="ECO:0000256" key="4">
    <source>
        <dbReference type="ARBA" id="ARBA00022898"/>
    </source>
</evidence>
<dbReference type="CDD" id="cd07377">
    <property type="entry name" value="WHTH_GntR"/>
    <property type="match status" value="1"/>
</dbReference>
<accession>A0ABV8WXV2</accession>
<evidence type="ECO:0000256" key="7">
    <source>
        <dbReference type="ARBA" id="ARBA00023163"/>
    </source>
</evidence>
<keyword evidence="3 9" id="KW-0808">Transferase</keyword>
<name>A0ABV8WXV2_9BACI</name>
<keyword evidence="6" id="KW-0238">DNA-binding</keyword>
<dbReference type="Pfam" id="PF00392">
    <property type="entry name" value="GntR"/>
    <property type="match status" value="1"/>
</dbReference>
<dbReference type="SUPFAM" id="SSF53383">
    <property type="entry name" value="PLP-dependent transferases"/>
    <property type="match status" value="1"/>
</dbReference>
<dbReference type="InterPro" id="IPR015421">
    <property type="entry name" value="PyrdxlP-dep_Trfase_major"/>
</dbReference>
<dbReference type="InterPro" id="IPR004839">
    <property type="entry name" value="Aminotransferase_I/II_large"/>
</dbReference>
<dbReference type="PANTHER" id="PTHR46577">
    <property type="entry name" value="HTH-TYPE TRANSCRIPTIONAL REGULATORY PROTEIN GABR"/>
    <property type="match status" value="1"/>
</dbReference>
<comment type="cofactor">
    <cofactor evidence="1">
        <name>pyridoxal 5'-phosphate</name>
        <dbReference type="ChEBI" id="CHEBI:597326"/>
    </cofactor>
</comment>
<reference evidence="10" key="1">
    <citation type="journal article" date="2019" name="Int. J. Syst. Evol. Microbiol.">
        <title>The Global Catalogue of Microorganisms (GCM) 10K type strain sequencing project: providing services to taxonomists for standard genome sequencing and annotation.</title>
        <authorList>
            <consortium name="The Broad Institute Genomics Platform"/>
            <consortium name="The Broad Institute Genome Sequencing Center for Infectious Disease"/>
            <person name="Wu L."/>
            <person name="Ma J."/>
        </authorList>
    </citation>
    <scope>NUCLEOTIDE SEQUENCE [LARGE SCALE GENOMIC DNA]</scope>
    <source>
        <strain evidence="10">CCUG 37865</strain>
    </source>
</reference>
<protein>
    <submittedName>
        <fullName evidence="9">PLP-dependent aminotransferase family protein</fullName>
    </submittedName>
</protein>
<dbReference type="SMART" id="SM00345">
    <property type="entry name" value="HTH_GNTR"/>
    <property type="match status" value="1"/>
</dbReference>
<dbReference type="InterPro" id="IPR051446">
    <property type="entry name" value="HTH_trans_reg/aminotransferase"/>
</dbReference>
<dbReference type="InterPro" id="IPR000524">
    <property type="entry name" value="Tscrpt_reg_HTH_GntR"/>
</dbReference>
<comment type="similarity">
    <text evidence="2">In the C-terminal section; belongs to the class-I pyridoxal-phosphate-dependent aminotransferase family.</text>
</comment>
<evidence type="ECO:0000313" key="10">
    <source>
        <dbReference type="Proteomes" id="UP001595882"/>
    </source>
</evidence>
<evidence type="ECO:0000256" key="5">
    <source>
        <dbReference type="ARBA" id="ARBA00023015"/>
    </source>
</evidence>
<evidence type="ECO:0000313" key="9">
    <source>
        <dbReference type="EMBL" id="MFC4403873.1"/>
    </source>
</evidence>
<dbReference type="RefSeq" id="WP_390252404.1">
    <property type="nucleotide sequence ID" value="NZ_JBHSDT010000008.1"/>
</dbReference>
<dbReference type="GO" id="GO:0008483">
    <property type="term" value="F:transaminase activity"/>
    <property type="evidence" value="ECO:0007669"/>
    <property type="project" value="UniProtKB-KW"/>
</dbReference>
<evidence type="ECO:0000256" key="6">
    <source>
        <dbReference type="ARBA" id="ARBA00023125"/>
    </source>
</evidence>
<keyword evidence="7" id="KW-0804">Transcription</keyword>
<dbReference type="InterPro" id="IPR036390">
    <property type="entry name" value="WH_DNA-bd_sf"/>
</dbReference>
<dbReference type="Gene3D" id="3.40.640.10">
    <property type="entry name" value="Type I PLP-dependent aspartate aminotransferase-like (Major domain)"/>
    <property type="match status" value="1"/>
</dbReference>